<evidence type="ECO:0000259" key="6">
    <source>
        <dbReference type="PROSITE" id="PS51186"/>
    </source>
</evidence>
<evidence type="ECO:0000313" key="7">
    <source>
        <dbReference type="EMBL" id="KUP94397.1"/>
    </source>
</evidence>
<keyword evidence="8" id="KW-1185">Reference proteome</keyword>
<dbReference type="RefSeq" id="WP_068240478.1">
    <property type="nucleotide sequence ID" value="NZ_LPUY01000017.1"/>
</dbReference>
<accession>A0A132C2P8</accession>
<dbReference type="Pfam" id="PF00583">
    <property type="entry name" value="Acetyltransf_1"/>
    <property type="match status" value="1"/>
</dbReference>
<dbReference type="SUPFAM" id="SSF55729">
    <property type="entry name" value="Acyl-CoA N-acyltransferases (Nat)"/>
    <property type="match status" value="1"/>
</dbReference>
<dbReference type="Proteomes" id="UP000068382">
    <property type="component" value="Unassembled WGS sequence"/>
</dbReference>
<comment type="function">
    <text evidence="5">Acetylates the N-terminal alanine of ribosomal protein bS18.</text>
</comment>
<sequence length="141" mass="15418">MTEDQSPSALAATHAAAFTQSRPWTTQEFADLLADRFTHLTGDGRAFALVREITDEAELLTIATHPDHQRQGHGTRIMQDWMRKAAQRGVTTAFLEVAADNGAAQALYSSCGFGLVGIRKAYYPRPKAAAADALLMKRLFP</sequence>
<dbReference type="AlphaFoldDB" id="A0A132C2P8"/>
<dbReference type="CDD" id="cd04301">
    <property type="entry name" value="NAT_SF"/>
    <property type="match status" value="1"/>
</dbReference>
<gene>
    <name evidence="7" type="primary">mshD</name>
    <name evidence="7" type="ORF">TRIHO_07160</name>
</gene>
<evidence type="ECO:0000256" key="4">
    <source>
        <dbReference type="ARBA" id="ARBA00023315"/>
    </source>
</evidence>
<dbReference type="EC" id="2.3.1.266" evidence="5"/>
<dbReference type="GO" id="GO:0008999">
    <property type="term" value="F:protein-N-terminal-alanine acetyltransferase activity"/>
    <property type="evidence" value="ECO:0007669"/>
    <property type="project" value="UniProtKB-EC"/>
</dbReference>
<dbReference type="PROSITE" id="PS51186">
    <property type="entry name" value="GNAT"/>
    <property type="match status" value="1"/>
</dbReference>
<comment type="subcellular location">
    <subcellularLocation>
        <location evidence="5">Cytoplasm</location>
    </subcellularLocation>
</comment>
<dbReference type="PATRIC" id="fig|1768241.3.peg.738"/>
<keyword evidence="3 7" id="KW-0808">Transferase</keyword>
<organism evidence="7 8">
    <name type="scientific">Tritonibacter horizontis</name>
    <dbReference type="NCBI Taxonomy" id="1768241"/>
    <lineage>
        <taxon>Bacteria</taxon>
        <taxon>Pseudomonadati</taxon>
        <taxon>Pseudomonadota</taxon>
        <taxon>Alphaproteobacteria</taxon>
        <taxon>Rhodobacterales</taxon>
        <taxon>Paracoccaceae</taxon>
        <taxon>Tritonibacter</taxon>
    </lineage>
</organism>
<keyword evidence="4 7" id="KW-0012">Acyltransferase</keyword>
<proteinExistence type="inferred from homology"/>
<keyword evidence="2 5" id="KW-0963">Cytoplasm</keyword>
<dbReference type="PANTHER" id="PTHR43420">
    <property type="entry name" value="ACETYLTRANSFERASE"/>
    <property type="match status" value="1"/>
</dbReference>
<dbReference type="EMBL" id="LPUY01000017">
    <property type="protein sequence ID" value="KUP94397.1"/>
    <property type="molecule type" value="Genomic_DNA"/>
</dbReference>
<evidence type="ECO:0000256" key="5">
    <source>
        <dbReference type="RuleBase" id="RU363094"/>
    </source>
</evidence>
<dbReference type="PANTHER" id="PTHR43420:SF44">
    <property type="entry name" value="ACETYLTRANSFERASE YPEA"/>
    <property type="match status" value="1"/>
</dbReference>
<name>A0A132C2P8_9RHOB</name>
<protein>
    <recommendedName>
        <fullName evidence="5">[Ribosomal protein bS18]-alanine N-acetyltransferase</fullName>
        <ecNumber evidence="5">2.3.1.266</ecNumber>
    </recommendedName>
</protein>
<evidence type="ECO:0000256" key="1">
    <source>
        <dbReference type="ARBA" id="ARBA00005395"/>
    </source>
</evidence>
<dbReference type="InterPro" id="IPR016181">
    <property type="entry name" value="Acyl_CoA_acyltransferase"/>
</dbReference>
<dbReference type="OrthoDB" id="9804026at2"/>
<reference evidence="7 8" key="1">
    <citation type="submission" date="2015-12" db="EMBL/GenBank/DDBJ databases">
        <title>Genome sequence of the marine Rhodobacteraceae strain O3.65, Candidatus Tritonibacter horizontis.</title>
        <authorList>
            <person name="Poehlein A."/>
            <person name="Giebel H.A."/>
            <person name="Voget S."/>
            <person name="Brinkhoff T."/>
        </authorList>
    </citation>
    <scope>NUCLEOTIDE SEQUENCE [LARGE SCALE GENOMIC DNA]</scope>
    <source>
        <strain evidence="7 8">O3.65</strain>
    </source>
</reference>
<comment type="caution">
    <text evidence="7">The sequence shown here is derived from an EMBL/GenBank/DDBJ whole genome shotgun (WGS) entry which is preliminary data.</text>
</comment>
<dbReference type="InterPro" id="IPR000182">
    <property type="entry name" value="GNAT_dom"/>
</dbReference>
<evidence type="ECO:0000313" key="8">
    <source>
        <dbReference type="Proteomes" id="UP000068382"/>
    </source>
</evidence>
<dbReference type="InterPro" id="IPR006464">
    <property type="entry name" value="AcTrfase_RimI/Ard1"/>
</dbReference>
<feature type="domain" description="N-acetyltransferase" evidence="6">
    <location>
        <begin position="1"/>
        <end position="141"/>
    </location>
</feature>
<comment type="catalytic activity">
    <reaction evidence="5">
        <text>N-terminal L-alanyl-[ribosomal protein bS18] + acetyl-CoA = N-terminal N(alpha)-acetyl-L-alanyl-[ribosomal protein bS18] + CoA + H(+)</text>
        <dbReference type="Rhea" id="RHEA:43756"/>
        <dbReference type="Rhea" id="RHEA-COMP:10676"/>
        <dbReference type="Rhea" id="RHEA-COMP:10677"/>
        <dbReference type="ChEBI" id="CHEBI:15378"/>
        <dbReference type="ChEBI" id="CHEBI:57287"/>
        <dbReference type="ChEBI" id="CHEBI:57288"/>
        <dbReference type="ChEBI" id="CHEBI:64718"/>
        <dbReference type="ChEBI" id="CHEBI:83683"/>
        <dbReference type="EC" id="2.3.1.266"/>
    </reaction>
</comment>
<evidence type="ECO:0000256" key="3">
    <source>
        <dbReference type="ARBA" id="ARBA00022679"/>
    </source>
</evidence>
<dbReference type="InterPro" id="IPR050680">
    <property type="entry name" value="YpeA/RimI_acetyltransf"/>
</dbReference>
<dbReference type="Gene3D" id="3.40.630.30">
    <property type="match status" value="1"/>
</dbReference>
<dbReference type="GO" id="GO:0005737">
    <property type="term" value="C:cytoplasm"/>
    <property type="evidence" value="ECO:0007669"/>
    <property type="project" value="UniProtKB-SubCell"/>
</dbReference>
<evidence type="ECO:0000256" key="2">
    <source>
        <dbReference type="ARBA" id="ARBA00022490"/>
    </source>
</evidence>
<dbReference type="NCBIfam" id="TIGR01575">
    <property type="entry name" value="rimI"/>
    <property type="match status" value="1"/>
</dbReference>
<comment type="similarity">
    <text evidence="1 5">Belongs to the acetyltransferase family. RimI subfamily.</text>
</comment>